<keyword evidence="3" id="KW-1185">Reference proteome</keyword>
<name>A0A9N7UC86_PLEPL</name>
<gene>
    <name evidence="2" type="ORF">PLEPLA_LOCUS16327</name>
</gene>
<reference evidence="2" key="1">
    <citation type="submission" date="2020-03" db="EMBL/GenBank/DDBJ databases">
        <authorList>
            <person name="Weist P."/>
        </authorList>
    </citation>
    <scope>NUCLEOTIDE SEQUENCE</scope>
</reference>
<evidence type="ECO:0000313" key="2">
    <source>
        <dbReference type="EMBL" id="CAB1428361.1"/>
    </source>
</evidence>
<dbReference type="EMBL" id="CADEAL010001046">
    <property type="protein sequence ID" value="CAB1428361.1"/>
    <property type="molecule type" value="Genomic_DNA"/>
</dbReference>
<dbReference type="AlphaFoldDB" id="A0A9N7UC86"/>
<sequence length="276" mass="29316">MTAQRLNTPRISSSEGPPGEEPQHEHLYMELTGKPEAFLLRNSLTIHTDTPGTSLSPRVRSSAAWRRTTESSENGKKLKCTPFQTAHCGSLGSPVLSSVCLRLSPNGPGQDQLIAVGAPPPRALIGQNRESDASHDAVSGGRGAGQTDFLRHLPASPPPFDVSHIKVCEEPARGGRLSPSSVLHFLPLSSPASGGGGGDVVCRVQEVHGLADEQGDRWSPVAFDVPPQGHVSGRAGELTQTLSESSSTQETDGAHLCFMWRINSALLCALIILMER</sequence>
<accession>A0A9N7UC86</accession>
<dbReference type="Proteomes" id="UP001153269">
    <property type="component" value="Unassembled WGS sequence"/>
</dbReference>
<evidence type="ECO:0000313" key="3">
    <source>
        <dbReference type="Proteomes" id="UP001153269"/>
    </source>
</evidence>
<feature type="region of interest" description="Disordered" evidence="1">
    <location>
        <begin position="1"/>
        <end position="24"/>
    </location>
</feature>
<feature type="compositionally biased region" description="Polar residues" evidence="1">
    <location>
        <begin position="1"/>
        <end position="11"/>
    </location>
</feature>
<organism evidence="2 3">
    <name type="scientific">Pleuronectes platessa</name>
    <name type="common">European plaice</name>
    <dbReference type="NCBI Taxonomy" id="8262"/>
    <lineage>
        <taxon>Eukaryota</taxon>
        <taxon>Metazoa</taxon>
        <taxon>Chordata</taxon>
        <taxon>Craniata</taxon>
        <taxon>Vertebrata</taxon>
        <taxon>Euteleostomi</taxon>
        <taxon>Actinopterygii</taxon>
        <taxon>Neopterygii</taxon>
        <taxon>Teleostei</taxon>
        <taxon>Neoteleostei</taxon>
        <taxon>Acanthomorphata</taxon>
        <taxon>Carangaria</taxon>
        <taxon>Pleuronectiformes</taxon>
        <taxon>Pleuronectoidei</taxon>
        <taxon>Pleuronectidae</taxon>
        <taxon>Pleuronectes</taxon>
    </lineage>
</organism>
<proteinExistence type="predicted"/>
<evidence type="ECO:0000256" key="1">
    <source>
        <dbReference type="SAM" id="MobiDB-lite"/>
    </source>
</evidence>
<protein>
    <submittedName>
        <fullName evidence="2">Uncharacterized protein</fullName>
    </submittedName>
</protein>
<comment type="caution">
    <text evidence="2">The sequence shown here is derived from an EMBL/GenBank/DDBJ whole genome shotgun (WGS) entry which is preliminary data.</text>
</comment>